<evidence type="ECO:0000256" key="1">
    <source>
        <dbReference type="ARBA" id="ARBA00008645"/>
    </source>
</evidence>
<dbReference type="AlphaFoldDB" id="A0A3M2KTJ0"/>
<evidence type="ECO:0000256" key="2">
    <source>
        <dbReference type="ARBA" id="ARBA00022801"/>
    </source>
</evidence>
<sequence length="295" mass="32054">MERVEVGFPSGGEQCAAWLYLPDGPPKPRPLVIMAHGLGANRQMGLDRYARRFAAAGMGALVFDYRGFGASAGTPRQVIDIRKQRDDWRAAIAYGRTLKGFDSTRIALWGTSFGGGHVLSIAHEDDYLGAVVAQCPFTSGPASTWAKGPVSIVKTGTLAATDLLVGTVVRRPIKARLAGRRHSSALMSANDVVAGFGRLAEESELYQPKVAARTGLSIMFDRPWRRTKGIKVPVFYAVCDHDTVAPVKPTLKAADRTKHAIVKRYPVGHFDIYVDDAFEQAVADQTDFLVSVLRP</sequence>
<dbReference type="GO" id="GO:0052689">
    <property type="term" value="F:carboxylic ester hydrolase activity"/>
    <property type="evidence" value="ECO:0007669"/>
    <property type="project" value="UniProtKB-ARBA"/>
</dbReference>
<dbReference type="RefSeq" id="WP_122191925.1">
    <property type="nucleotide sequence ID" value="NZ_RFFH01000027.1"/>
</dbReference>
<dbReference type="InterPro" id="IPR050261">
    <property type="entry name" value="FrsA_esterase"/>
</dbReference>
<evidence type="ECO:0000313" key="4">
    <source>
        <dbReference type="EMBL" id="RMI27986.1"/>
    </source>
</evidence>
<evidence type="ECO:0000313" key="5">
    <source>
        <dbReference type="Proteomes" id="UP000279275"/>
    </source>
</evidence>
<dbReference type="Gene3D" id="3.40.50.1820">
    <property type="entry name" value="alpha/beta hydrolase"/>
    <property type="match status" value="1"/>
</dbReference>
<dbReference type="EMBL" id="RFFH01000027">
    <property type="protein sequence ID" value="RMI27986.1"/>
    <property type="molecule type" value="Genomic_DNA"/>
</dbReference>
<dbReference type="InterPro" id="IPR029058">
    <property type="entry name" value="AB_hydrolase_fold"/>
</dbReference>
<evidence type="ECO:0000259" key="3">
    <source>
        <dbReference type="Pfam" id="PF12146"/>
    </source>
</evidence>
<keyword evidence="5" id="KW-1185">Reference proteome</keyword>
<dbReference type="Pfam" id="PF12146">
    <property type="entry name" value="Hydrolase_4"/>
    <property type="match status" value="1"/>
</dbReference>
<proteinExistence type="inferred from homology"/>
<protein>
    <submittedName>
        <fullName evidence="4">Alpha/beta fold hydrolase</fullName>
    </submittedName>
</protein>
<dbReference type="PANTHER" id="PTHR22946">
    <property type="entry name" value="DIENELACTONE HYDROLASE DOMAIN-CONTAINING PROTEIN-RELATED"/>
    <property type="match status" value="1"/>
</dbReference>
<dbReference type="OrthoDB" id="5902829at2"/>
<organism evidence="4 5">
    <name type="scientific">Nocardia stercoris</name>
    <dbReference type="NCBI Taxonomy" id="2483361"/>
    <lineage>
        <taxon>Bacteria</taxon>
        <taxon>Bacillati</taxon>
        <taxon>Actinomycetota</taxon>
        <taxon>Actinomycetes</taxon>
        <taxon>Mycobacteriales</taxon>
        <taxon>Nocardiaceae</taxon>
        <taxon>Nocardia</taxon>
    </lineage>
</organism>
<dbReference type="InterPro" id="IPR022742">
    <property type="entry name" value="Hydrolase_4"/>
</dbReference>
<name>A0A3M2KTJ0_9NOCA</name>
<comment type="caution">
    <text evidence="4">The sequence shown here is derived from an EMBL/GenBank/DDBJ whole genome shotgun (WGS) entry which is preliminary data.</text>
</comment>
<keyword evidence="2 4" id="KW-0378">Hydrolase</keyword>
<gene>
    <name evidence="4" type="ORF">EBN03_32080</name>
</gene>
<dbReference type="Proteomes" id="UP000279275">
    <property type="component" value="Unassembled WGS sequence"/>
</dbReference>
<accession>A0A3M2KTJ0</accession>
<dbReference type="SUPFAM" id="SSF53474">
    <property type="entry name" value="alpha/beta-Hydrolases"/>
    <property type="match status" value="1"/>
</dbReference>
<comment type="similarity">
    <text evidence="1">Belongs to the AB hydrolase superfamily.</text>
</comment>
<feature type="domain" description="Serine aminopeptidase S33" evidence="3">
    <location>
        <begin position="27"/>
        <end position="260"/>
    </location>
</feature>
<dbReference type="PANTHER" id="PTHR22946:SF9">
    <property type="entry name" value="POLYKETIDE TRANSFERASE AF380"/>
    <property type="match status" value="1"/>
</dbReference>
<reference evidence="4 5" key="1">
    <citation type="submission" date="2018-10" db="EMBL/GenBank/DDBJ databases">
        <title>Isolation from cow dung.</title>
        <authorList>
            <person name="Ling L."/>
        </authorList>
    </citation>
    <scope>NUCLEOTIDE SEQUENCE [LARGE SCALE GENOMIC DNA]</scope>
    <source>
        <strain evidence="4 5">NEAU-LL90</strain>
    </source>
</reference>